<accession>A0A2N7IFL7</accession>
<dbReference type="GO" id="GO:0004222">
    <property type="term" value="F:metalloendopeptidase activity"/>
    <property type="evidence" value="ECO:0007669"/>
    <property type="project" value="InterPro"/>
</dbReference>
<keyword evidence="1 6" id="KW-0645">Protease</keyword>
<feature type="domain" description="DUF7092" evidence="9">
    <location>
        <begin position="1"/>
        <end position="80"/>
    </location>
</feature>
<comment type="similarity">
    <text evidence="6">Belongs to the peptidase M48 family.</text>
</comment>
<dbReference type="Pfam" id="PF01435">
    <property type="entry name" value="Peptidase_M48"/>
    <property type="match status" value="1"/>
</dbReference>
<keyword evidence="2" id="KW-0479">Metal-binding</keyword>
<evidence type="ECO:0000259" key="8">
    <source>
        <dbReference type="Pfam" id="PF01435"/>
    </source>
</evidence>
<dbReference type="PANTHER" id="PTHR22726">
    <property type="entry name" value="METALLOENDOPEPTIDASE OMA1"/>
    <property type="match status" value="1"/>
</dbReference>
<comment type="caution">
    <text evidence="10">The sequence shown here is derived from an EMBL/GenBank/DDBJ whole genome shotgun (WGS) entry which is preliminary data.</text>
</comment>
<organism evidence="10 11">
    <name type="scientific">Vibrio lentus</name>
    <dbReference type="NCBI Taxonomy" id="136468"/>
    <lineage>
        <taxon>Bacteria</taxon>
        <taxon>Pseudomonadati</taxon>
        <taxon>Pseudomonadota</taxon>
        <taxon>Gammaproteobacteria</taxon>
        <taxon>Vibrionales</taxon>
        <taxon>Vibrionaceae</taxon>
        <taxon>Vibrio</taxon>
    </lineage>
</organism>
<feature type="domain" description="Peptidase M48" evidence="8">
    <location>
        <begin position="156"/>
        <end position="333"/>
    </location>
</feature>
<evidence type="ECO:0000256" key="5">
    <source>
        <dbReference type="ARBA" id="ARBA00023049"/>
    </source>
</evidence>
<evidence type="ECO:0000256" key="1">
    <source>
        <dbReference type="ARBA" id="ARBA00022670"/>
    </source>
</evidence>
<feature type="transmembrane region" description="Helical" evidence="7">
    <location>
        <begin position="94"/>
        <end position="119"/>
    </location>
</feature>
<evidence type="ECO:0000313" key="10">
    <source>
        <dbReference type="EMBL" id="PML55854.1"/>
    </source>
</evidence>
<keyword evidence="7" id="KW-0812">Transmembrane</keyword>
<evidence type="ECO:0000259" key="9">
    <source>
        <dbReference type="Pfam" id="PF23368"/>
    </source>
</evidence>
<evidence type="ECO:0000256" key="2">
    <source>
        <dbReference type="ARBA" id="ARBA00022723"/>
    </source>
</evidence>
<protein>
    <submittedName>
        <fullName evidence="10">Peptidase</fullName>
    </submittedName>
</protein>
<dbReference type="PANTHER" id="PTHR22726:SF24">
    <property type="entry name" value="M48 FAMILY METALLOPEPTIDASE"/>
    <property type="match status" value="1"/>
</dbReference>
<dbReference type="Pfam" id="PF23368">
    <property type="entry name" value="DUF7092"/>
    <property type="match status" value="1"/>
</dbReference>
<comment type="cofactor">
    <cofactor evidence="6">
        <name>Zn(2+)</name>
        <dbReference type="ChEBI" id="CHEBI:29105"/>
    </cofactor>
    <text evidence="6">Binds 1 zinc ion per subunit.</text>
</comment>
<keyword evidence="3 6" id="KW-0378">Hydrolase</keyword>
<evidence type="ECO:0000313" key="11">
    <source>
        <dbReference type="Proteomes" id="UP000235746"/>
    </source>
</evidence>
<keyword evidence="7" id="KW-0472">Membrane</keyword>
<dbReference type="EMBL" id="MCYL01000019">
    <property type="protein sequence ID" value="PML55854.1"/>
    <property type="molecule type" value="Genomic_DNA"/>
</dbReference>
<sequence length="335" mass="37226">MISGVAHPPRSSERCEAILDISHPDKLLLSMEGDGSIVSAYFERVEIMRGVGSAPTKLKFPDGWQFITEASDELDAYLRDRGKHNFLGKLEKNITAILVSSVVLVLLTISMFIHGIPWLTNEIVTYLPDSVPRLVENQVLESLDEQFFESSTLPEERQNHIRQRFEKQLQQMNIEGDVQLVFRSSELGANAFALSAGTIIVLDDLVRLTETKEQLDSILLHELGHVQHQHVMKVLVRSSLLSVTVAALTGESSGIIDNLTGLGVFVANNGQSQDAEREADSFASYSMIELHGSNQAMIEMFELLGKGSDGHTELPTWLSSHPELGERIETLRDVH</sequence>
<dbReference type="RefSeq" id="WP_102558402.1">
    <property type="nucleotide sequence ID" value="NZ_MCYL01000019.1"/>
</dbReference>
<keyword evidence="7" id="KW-1133">Transmembrane helix</keyword>
<name>A0A2N7IFL7_9VIBR</name>
<keyword evidence="5 6" id="KW-0482">Metalloprotease</keyword>
<gene>
    <name evidence="10" type="ORF">BCT74_22120</name>
</gene>
<dbReference type="GO" id="GO:0046872">
    <property type="term" value="F:metal ion binding"/>
    <property type="evidence" value="ECO:0007669"/>
    <property type="project" value="UniProtKB-KW"/>
</dbReference>
<reference evidence="11" key="1">
    <citation type="submission" date="2016-07" db="EMBL/GenBank/DDBJ databases">
        <title>Nontailed viruses are major unrecognized killers of bacteria in the ocean.</title>
        <authorList>
            <person name="Kauffman K."/>
            <person name="Hussain F."/>
            <person name="Yang J."/>
            <person name="Arevalo P."/>
            <person name="Brown J."/>
            <person name="Cutler M."/>
            <person name="Kelly L."/>
            <person name="Polz M.F."/>
        </authorList>
    </citation>
    <scope>NUCLEOTIDE SEQUENCE [LARGE SCALE GENOMIC DNA]</scope>
    <source>
        <strain evidence="11">10N.261.51.B8</strain>
    </source>
</reference>
<dbReference type="InterPro" id="IPR051156">
    <property type="entry name" value="Mito/Outer_Membr_Metalloprot"/>
</dbReference>
<keyword evidence="4 6" id="KW-0862">Zinc</keyword>
<evidence type="ECO:0000256" key="7">
    <source>
        <dbReference type="SAM" id="Phobius"/>
    </source>
</evidence>
<dbReference type="GO" id="GO:0051603">
    <property type="term" value="P:proteolysis involved in protein catabolic process"/>
    <property type="evidence" value="ECO:0007669"/>
    <property type="project" value="TreeGrafter"/>
</dbReference>
<proteinExistence type="inferred from homology"/>
<evidence type="ECO:0000256" key="3">
    <source>
        <dbReference type="ARBA" id="ARBA00022801"/>
    </source>
</evidence>
<dbReference type="AlphaFoldDB" id="A0A2N7IFL7"/>
<dbReference type="InterPro" id="IPR055518">
    <property type="entry name" value="DUF7092"/>
</dbReference>
<dbReference type="CDD" id="cd07332">
    <property type="entry name" value="M48C_Oma1_like"/>
    <property type="match status" value="1"/>
</dbReference>
<dbReference type="GO" id="GO:0016020">
    <property type="term" value="C:membrane"/>
    <property type="evidence" value="ECO:0007669"/>
    <property type="project" value="TreeGrafter"/>
</dbReference>
<dbReference type="InterPro" id="IPR001915">
    <property type="entry name" value="Peptidase_M48"/>
</dbReference>
<dbReference type="Proteomes" id="UP000235746">
    <property type="component" value="Unassembled WGS sequence"/>
</dbReference>
<evidence type="ECO:0000256" key="6">
    <source>
        <dbReference type="RuleBase" id="RU003983"/>
    </source>
</evidence>
<evidence type="ECO:0000256" key="4">
    <source>
        <dbReference type="ARBA" id="ARBA00022833"/>
    </source>
</evidence>
<dbReference type="Gene3D" id="3.30.2010.10">
    <property type="entry name" value="Metalloproteases ('zincins'), catalytic domain"/>
    <property type="match status" value="1"/>
</dbReference>